<dbReference type="Pfam" id="PF03572">
    <property type="entry name" value="Peptidase_S41"/>
    <property type="match status" value="1"/>
</dbReference>
<gene>
    <name evidence="8" type="ORF">A2988_04465</name>
</gene>
<dbReference type="InterPro" id="IPR001478">
    <property type="entry name" value="PDZ"/>
</dbReference>
<feature type="chain" id="PRO_5009518001" description="PDZ domain-containing protein" evidence="6">
    <location>
        <begin position="21"/>
        <end position="512"/>
    </location>
</feature>
<keyword evidence="2 5" id="KW-0645">Protease</keyword>
<dbReference type="PROSITE" id="PS50106">
    <property type="entry name" value="PDZ"/>
    <property type="match status" value="1"/>
</dbReference>
<dbReference type="SMART" id="SM00245">
    <property type="entry name" value="TSPc"/>
    <property type="match status" value="1"/>
</dbReference>
<feature type="domain" description="PDZ" evidence="7">
    <location>
        <begin position="212"/>
        <end position="279"/>
    </location>
</feature>
<protein>
    <recommendedName>
        <fullName evidence="7">PDZ domain-containing protein</fullName>
    </recommendedName>
</protein>
<dbReference type="InterPro" id="IPR029045">
    <property type="entry name" value="ClpP/crotonase-like_dom_sf"/>
</dbReference>
<dbReference type="PANTHER" id="PTHR32060:SF30">
    <property type="entry name" value="CARBOXY-TERMINAL PROCESSING PROTEASE CTPA"/>
    <property type="match status" value="1"/>
</dbReference>
<dbReference type="InterPro" id="IPR005151">
    <property type="entry name" value="Tail-specific_protease"/>
</dbReference>
<accession>A0A1F5BVT8</accession>
<dbReference type="SUPFAM" id="SSF50156">
    <property type="entry name" value="PDZ domain-like"/>
    <property type="match status" value="1"/>
</dbReference>
<evidence type="ECO:0000256" key="6">
    <source>
        <dbReference type="SAM" id="SignalP"/>
    </source>
</evidence>
<name>A0A1F5BVT8_9BACT</name>
<dbReference type="FunFam" id="2.30.42.10:FF:000063">
    <property type="entry name" value="Peptidase, S41 family"/>
    <property type="match status" value="1"/>
</dbReference>
<evidence type="ECO:0000256" key="4">
    <source>
        <dbReference type="ARBA" id="ARBA00022825"/>
    </source>
</evidence>
<dbReference type="GO" id="GO:0008236">
    <property type="term" value="F:serine-type peptidase activity"/>
    <property type="evidence" value="ECO:0007669"/>
    <property type="project" value="UniProtKB-KW"/>
</dbReference>
<keyword evidence="3 5" id="KW-0378">Hydrolase</keyword>
<evidence type="ECO:0000256" key="5">
    <source>
        <dbReference type="RuleBase" id="RU004404"/>
    </source>
</evidence>
<reference evidence="8 9" key="1">
    <citation type="journal article" date="2016" name="Nat. Commun.">
        <title>Thousands of microbial genomes shed light on interconnected biogeochemical processes in an aquifer system.</title>
        <authorList>
            <person name="Anantharaman K."/>
            <person name="Brown C.T."/>
            <person name="Hug L.A."/>
            <person name="Sharon I."/>
            <person name="Castelle C.J."/>
            <person name="Probst A.J."/>
            <person name="Thomas B.C."/>
            <person name="Singh A."/>
            <person name="Wilkins M.J."/>
            <person name="Karaoz U."/>
            <person name="Brodie E.L."/>
            <person name="Williams K.H."/>
            <person name="Hubbard S.S."/>
            <person name="Banfield J.F."/>
        </authorList>
    </citation>
    <scope>NUCLEOTIDE SEQUENCE [LARGE SCALE GENOMIC DNA]</scope>
</reference>
<dbReference type="GO" id="GO:0007165">
    <property type="term" value="P:signal transduction"/>
    <property type="evidence" value="ECO:0007669"/>
    <property type="project" value="TreeGrafter"/>
</dbReference>
<dbReference type="Pfam" id="PF00595">
    <property type="entry name" value="PDZ"/>
    <property type="match status" value="1"/>
</dbReference>
<dbReference type="CDD" id="cd07560">
    <property type="entry name" value="Peptidase_S41_CPP"/>
    <property type="match status" value="1"/>
</dbReference>
<proteinExistence type="inferred from homology"/>
<dbReference type="CDD" id="cd06782">
    <property type="entry name" value="cpPDZ_CPP-like"/>
    <property type="match status" value="1"/>
</dbReference>
<dbReference type="AlphaFoldDB" id="A0A1F5BVT8"/>
<evidence type="ECO:0000256" key="3">
    <source>
        <dbReference type="ARBA" id="ARBA00022801"/>
    </source>
</evidence>
<sequence length="512" mass="55814">MKKIIFSFLLFFVLSSPAFAQNTGDAGKLLRARGDSKIYSVSGETRYWIRTAEIFNAYRFNWRAVREVPQSELDAYRVIRVVKERGDTRLYAIESGEKRWISSPEAFNARGFNWSEIREIDPADFNAYQTGASIDVGQSFTPTVTIDLGALKDPNMPPGVDFSMLWNAWKTVQEKYRGRDTLDTQKMVYGATEGMLKSLGDPYTVFFKPVDSTKFAQDLKGSFGGIGAELGYKKGVVIIAPLKDMPAEKAGLKAGDKIIKIDGTSTVDMTVDDAVIRIRGEINTPVTLTIERAGSATLLEFTITRATITVSSVTWSKKTDMVAYIKIHNFFGAVEDDFVKAVKDAKTQGAIKFIIDLRDNPGGLLDASINIAAQFVPAGKPIVFEDFGGSTSKNRFDSFGGGLLEKTPVIVLINGGSASASEIVAGALHDSRGITLVGEKTFGKGSVQEVITLSGGASVKVTVAKWLTPSLHMIDEQGIEPDVKVELSDADRNAGRDPQLDKALELVQALPF</sequence>
<dbReference type="SMART" id="SM00228">
    <property type="entry name" value="PDZ"/>
    <property type="match status" value="1"/>
</dbReference>
<evidence type="ECO:0000259" key="7">
    <source>
        <dbReference type="PROSITE" id="PS50106"/>
    </source>
</evidence>
<dbReference type="GO" id="GO:0030288">
    <property type="term" value="C:outer membrane-bounded periplasmic space"/>
    <property type="evidence" value="ECO:0007669"/>
    <property type="project" value="TreeGrafter"/>
</dbReference>
<evidence type="ECO:0000256" key="1">
    <source>
        <dbReference type="ARBA" id="ARBA00009179"/>
    </source>
</evidence>
<dbReference type="Proteomes" id="UP000176650">
    <property type="component" value="Unassembled WGS sequence"/>
</dbReference>
<keyword evidence="6" id="KW-0732">Signal</keyword>
<comment type="caution">
    <text evidence="8">The sequence shown here is derived from an EMBL/GenBank/DDBJ whole genome shotgun (WGS) entry which is preliminary data.</text>
</comment>
<dbReference type="InterPro" id="IPR055210">
    <property type="entry name" value="CtpA/B_N"/>
</dbReference>
<dbReference type="Gene3D" id="3.30.750.44">
    <property type="match status" value="1"/>
</dbReference>
<dbReference type="InterPro" id="IPR004447">
    <property type="entry name" value="Peptidase_S41A"/>
</dbReference>
<dbReference type="GO" id="GO:0006508">
    <property type="term" value="P:proteolysis"/>
    <property type="evidence" value="ECO:0007669"/>
    <property type="project" value="UniProtKB-KW"/>
</dbReference>
<dbReference type="Gene3D" id="3.90.226.10">
    <property type="entry name" value="2-enoyl-CoA Hydratase, Chain A, domain 1"/>
    <property type="match status" value="1"/>
</dbReference>
<dbReference type="STRING" id="1797298.A2988_04465"/>
<dbReference type="GO" id="GO:0004175">
    <property type="term" value="F:endopeptidase activity"/>
    <property type="evidence" value="ECO:0007669"/>
    <property type="project" value="TreeGrafter"/>
</dbReference>
<feature type="signal peptide" evidence="6">
    <location>
        <begin position="1"/>
        <end position="20"/>
    </location>
</feature>
<comment type="similarity">
    <text evidence="1 5">Belongs to the peptidase S41A family.</text>
</comment>
<dbReference type="Gene3D" id="2.30.42.10">
    <property type="match status" value="1"/>
</dbReference>
<dbReference type="NCBIfam" id="TIGR00225">
    <property type="entry name" value="prc"/>
    <property type="match status" value="1"/>
</dbReference>
<dbReference type="EMBL" id="MEYS01000001">
    <property type="protein sequence ID" value="OGD34722.1"/>
    <property type="molecule type" value="Genomic_DNA"/>
</dbReference>
<keyword evidence="4 5" id="KW-0720">Serine protease</keyword>
<evidence type="ECO:0000313" key="9">
    <source>
        <dbReference type="Proteomes" id="UP000176650"/>
    </source>
</evidence>
<organism evidence="8 9">
    <name type="scientific">Candidatus Azambacteria bacterium RIFCSPLOWO2_01_FULL_46_25</name>
    <dbReference type="NCBI Taxonomy" id="1797298"/>
    <lineage>
        <taxon>Bacteria</taxon>
        <taxon>Candidatus Azamiibacteriota</taxon>
    </lineage>
</organism>
<evidence type="ECO:0000256" key="2">
    <source>
        <dbReference type="ARBA" id="ARBA00022670"/>
    </source>
</evidence>
<dbReference type="Pfam" id="PF22694">
    <property type="entry name" value="CtpB_N-like"/>
    <property type="match status" value="1"/>
</dbReference>
<dbReference type="SUPFAM" id="SSF52096">
    <property type="entry name" value="ClpP/crotonase"/>
    <property type="match status" value="1"/>
</dbReference>
<dbReference type="InterPro" id="IPR036034">
    <property type="entry name" value="PDZ_sf"/>
</dbReference>
<dbReference type="PANTHER" id="PTHR32060">
    <property type="entry name" value="TAIL-SPECIFIC PROTEASE"/>
    <property type="match status" value="1"/>
</dbReference>
<evidence type="ECO:0000313" key="8">
    <source>
        <dbReference type="EMBL" id="OGD34722.1"/>
    </source>
</evidence>